<evidence type="ECO:0000313" key="2">
    <source>
        <dbReference type="Proteomes" id="UP000707451"/>
    </source>
</evidence>
<name>A0A9P7XRS3_9FUNG</name>
<comment type="caution">
    <text evidence="1">The sequence shown here is derived from an EMBL/GenBank/DDBJ whole genome shotgun (WGS) entry which is preliminary data.</text>
</comment>
<dbReference type="AlphaFoldDB" id="A0A9P7XRS3"/>
<organism evidence="1 2">
    <name type="scientific">Linnemannia hyalina</name>
    <dbReference type="NCBI Taxonomy" id="64524"/>
    <lineage>
        <taxon>Eukaryota</taxon>
        <taxon>Fungi</taxon>
        <taxon>Fungi incertae sedis</taxon>
        <taxon>Mucoromycota</taxon>
        <taxon>Mortierellomycotina</taxon>
        <taxon>Mortierellomycetes</taxon>
        <taxon>Mortierellales</taxon>
        <taxon>Mortierellaceae</taxon>
        <taxon>Linnemannia</taxon>
    </lineage>
</organism>
<sequence length="164" mass="18244">MAIPSTVLSTFSMTLKEQAQDDQGIVDFGQLVDLIDIGKGSLATKPCQGQKIDVTIKLAIDILQIVVPLCVVDPIHRPMDTKRKSQGVWEQVFDTLFAKTVVNAVFEMKALHSTADEVEVMIGRELALQRLNYGSEDATPMSTFLKVRTFYTPKKNRSMPSPMK</sequence>
<accession>A0A9P7XRS3</accession>
<keyword evidence="2" id="KW-1185">Reference proteome</keyword>
<dbReference type="EMBL" id="JAHRHY010000012">
    <property type="protein sequence ID" value="KAG9065452.1"/>
    <property type="molecule type" value="Genomic_DNA"/>
</dbReference>
<dbReference type="Proteomes" id="UP000707451">
    <property type="component" value="Unassembled WGS sequence"/>
</dbReference>
<proteinExistence type="predicted"/>
<gene>
    <name evidence="1" type="ORF">KI688_002779</name>
</gene>
<evidence type="ECO:0000313" key="1">
    <source>
        <dbReference type="EMBL" id="KAG9065452.1"/>
    </source>
</evidence>
<dbReference type="OrthoDB" id="2426443at2759"/>
<protein>
    <submittedName>
        <fullName evidence="1">Uncharacterized protein</fullName>
    </submittedName>
</protein>
<reference evidence="1" key="1">
    <citation type="submission" date="2021-06" db="EMBL/GenBank/DDBJ databases">
        <title>Genome Sequence of Mortierella hyaline Strain SCG-10, a Cold-Adapted, Nitrate-Reducing Fungus Isolated from Soil in Minnesota, USA.</title>
        <authorList>
            <person name="Aldossari N."/>
        </authorList>
    </citation>
    <scope>NUCLEOTIDE SEQUENCE</scope>
    <source>
        <strain evidence="1">SCG-10</strain>
    </source>
</reference>